<keyword evidence="10 15" id="KW-1133">Transmembrane helix</keyword>
<dbReference type="InterPro" id="IPR047669">
    <property type="entry name" value="MtrAB_MtrB"/>
</dbReference>
<protein>
    <recommendedName>
        <fullName evidence="13">Sensor histidine kinase MtrB</fullName>
        <ecNumber evidence="3">2.7.13.3</ecNumber>
    </recommendedName>
</protein>
<dbReference type="PANTHER" id="PTHR45436:SF5">
    <property type="entry name" value="SENSOR HISTIDINE KINASE TRCS"/>
    <property type="match status" value="1"/>
</dbReference>
<evidence type="ECO:0000259" key="17">
    <source>
        <dbReference type="PROSITE" id="PS50885"/>
    </source>
</evidence>
<dbReference type="GO" id="GO:0005886">
    <property type="term" value="C:plasma membrane"/>
    <property type="evidence" value="ECO:0007669"/>
    <property type="project" value="UniProtKB-SubCell"/>
</dbReference>
<dbReference type="Pfam" id="PF00672">
    <property type="entry name" value="HAMP"/>
    <property type="match status" value="1"/>
</dbReference>
<evidence type="ECO:0000256" key="15">
    <source>
        <dbReference type="SAM" id="Phobius"/>
    </source>
</evidence>
<dbReference type="PRINTS" id="PR00344">
    <property type="entry name" value="BCTRLSENSOR"/>
</dbReference>
<dbReference type="InterPro" id="IPR036890">
    <property type="entry name" value="HATPase_C_sf"/>
</dbReference>
<feature type="transmembrane region" description="Helical" evidence="15">
    <location>
        <begin position="152"/>
        <end position="169"/>
    </location>
</feature>
<feature type="domain" description="HAMP" evidence="17">
    <location>
        <begin position="202"/>
        <end position="254"/>
    </location>
</feature>
<evidence type="ECO:0000256" key="13">
    <source>
        <dbReference type="ARBA" id="ARBA00035305"/>
    </source>
</evidence>
<dbReference type="PROSITE" id="PS50109">
    <property type="entry name" value="HIS_KIN"/>
    <property type="match status" value="1"/>
</dbReference>
<dbReference type="Gene3D" id="3.30.565.10">
    <property type="entry name" value="Histidine kinase-like ATPase, C-terminal domain"/>
    <property type="match status" value="1"/>
</dbReference>
<dbReference type="SMART" id="SM00387">
    <property type="entry name" value="HATPase_c"/>
    <property type="match status" value="1"/>
</dbReference>
<dbReference type="SUPFAM" id="SSF55874">
    <property type="entry name" value="ATPase domain of HSP90 chaperone/DNA topoisomerase II/histidine kinase"/>
    <property type="match status" value="1"/>
</dbReference>
<accession>A0A1G9YFI4</accession>
<dbReference type="AlphaFoldDB" id="A0A1G9YFI4"/>
<dbReference type="CDD" id="cd00075">
    <property type="entry name" value="HATPase"/>
    <property type="match status" value="1"/>
</dbReference>
<dbReference type="Proteomes" id="UP000199671">
    <property type="component" value="Unassembled WGS sequence"/>
</dbReference>
<evidence type="ECO:0000256" key="5">
    <source>
        <dbReference type="ARBA" id="ARBA00022679"/>
    </source>
</evidence>
<evidence type="ECO:0000256" key="11">
    <source>
        <dbReference type="ARBA" id="ARBA00023012"/>
    </source>
</evidence>
<evidence type="ECO:0000313" key="19">
    <source>
        <dbReference type="Proteomes" id="UP000199671"/>
    </source>
</evidence>
<dbReference type="GO" id="GO:0005524">
    <property type="term" value="F:ATP binding"/>
    <property type="evidence" value="ECO:0007669"/>
    <property type="project" value="UniProtKB-KW"/>
</dbReference>
<dbReference type="InterPro" id="IPR003594">
    <property type="entry name" value="HATPase_dom"/>
</dbReference>
<dbReference type="OrthoDB" id="9786919at2"/>
<dbReference type="InterPro" id="IPR004358">
    <property type="entry name" value="Sig_transdc_His_kin-like_C"/>
</dbReference>
<dbReference type="SUPFAM" id="SSF47384">
    <property type="entry name" value="Homodimeric domain of signal transducing histidine kinase"/>
    <property type="match status" value="1"/>
</dbReference>
<dbReference type="SUPFAM" id="SSF158472">
    <property type="entry name" value="HAMP domain-like"/>
    <property type="match status" value="1"/>
</dbReference>
<feature type="compositionally biased region" description="Low complexity" evidence="14">
    <location>
        <begin position="552"/>
        <end position="564"/>
    </location>
</feature>
<dbReference type="SMART" id="SM00388">
    <property type="entry name" value="HisKA"/>
    <property type="match status" value="1"/>
</dbReference>
<evidence type="ECO:0000256" key="1">
    <source>
        <dbReference type="ARBA" id="ARBA00000085"/>
    </source>
</evidence>
<evidence type="ECO:0000256" key="2">
    <source>
        <dbReference type="ARBA" id="ARBA00004236"/>
    </source>
</evidence>
<evidence type="ECO:0000256" key="7">
    <source>
        <dbReference type="ARBA" id="ARBA00022741"/>
    </source>
</evidence>
<keyword evidence="12 15" id="KW-0472">Membrane</keyword>
<gene>
    <name evidence="18" type="ORF">SAMN04487766_11239</name>
</gene>
<comment type="subcellular location">
    <subcellularLocation>
        <location evidence="2">Cell membrane</location>
    </subcellularLocation>
</comment>
<evidence type="ECO:0000256" key="12">
    <source>
        <dbReference type="ARBA" id="ARBA00023136"/>
    </source>
</evidence>
<dbReference type="InterPro" id="IPR005467">
    <property type="entry name" value="His_kinase_dom"/>
</dbReference>
<dbReference type="PROSITE" id="PS50885">
    <property type="entry name" value="HAMP"/>
    <property type="match status" value="1"/>
</dbReference>
<evidence type="ECO:0000256" key="14">
    <source>
        <dbReference type="SAM" id="MobiDB-lite"/>
    </source>
</evidence>
<dbReference type="CDD" id="cd00082">
    <property type="entry name" value="HisKA"/>
    <property type="match status" value="1"/>
</dbReference>
<evidence type="ECO:0000256" key="9">
    <source>
        <dbReference type="ARBA" id="ARBA00022840"/>
    </source>
</evidence>
<evidence type="ECO:0000256" key="4">
    <source>
        <dbReference type="ARBA" id="ARBA00022553"/>
    </source>
</evidence>
<feature type="domain" description="Histidine kinase" evidence="16">
    <location>
        <begin position="269"/>
        <end position="487"/>
    </location>
</feature>
<evidence type="ECO:0000256" key="3">
    <source>
        <dbReference type="ARBA" id="ARBA00012438"/>
    </source>
</evidence>
<evidence type="ECO:0000259" key="16">
    <source>
        <dbReference type="PROSITE" id="PS50109"/>
    </source>
</evidence>
<name>A0A1G9YFI4_9ACTO</name>
<dbReference type="FunFam" id="3.30.565.10:FF:000013">
    <property type="entry name" value="Two-component sensor histidine kinase"/>
    <property type="match status" value="1"/>
</dbReference>
<dbReference type="SMART" id="SM00304">
    <property type="entry name" value="HAMP"/>
    <property type="match status" value="1"/>
</dbReference>
<dbReference type="Pfam" id="PF02518">
    <property type="entry name" value="HATPase_c"/>
    <property type="match status" value="1"/>
</dbReference>
<dbReference type="InterPro" id="IPR036097">
    <property type="entry name" value="HisK_dim/P_sf"/>
</dbReference>
<dbReference type="InterPro" id="IPR003661">
    <property type="entry name" value="HisK_dim/P_dom"/>
</dbReference>
<keyword evidence="4" id="KW-0597">Phosphoprotein</keyword>
<reference evidence="18 19" key="1">
    <citation type="submission" date="2016-10" db="EMBL/GenBank/DDBJ databases">
        <authorList>
            <person name="de Groot N.N."/>
        </authorList>
    </citation>
    <scope>NUCLEOTIDE SEQUENCE [LARGE SCALE GENOMIC DNA]</scope>
    <source>
        <strain evidence="18 19">KPR-7B</strain>
    </source>
</reference>
<sequence length="594" mass="62693">MVLFATIAGVVLIAVLLVAITITIRNDVFAERRAAILADARQRTAAAQSAFDAATVNTADDLTTTAQAQLATINDSFVGAGGVGVILRRADGETSTTIINDLATDADLGTLITDGLVAQIDAGEVGTQYSQSVGIPDGDGGTAPGLVVGSRINLPLAGGYNLFLVYTLAPEQHVIDLATRAIIIAGAGFLLLLILGLWALTSRVLFPIRRASLAAQRLAAGHLNERLPVSGDNEIATLSRSFNNMADSLEAQIQAWENLSKVEKLFVSDVSHELRTPLASIRLAAEQIWQARDEIQDPFATRSLEILMREIDRFEQMLSDLLEISRIDSGRVQLRAAETDITATLRGVLDLVAVHVEASGSQIRLHVPDAPVVAEVDVARVERILRNLIVNALEHAEGSPIDITVAASDDAVAVRVRDHGVGMSPDVVKKVFDRFYRADPSRKRTLGGTGLGLSISLEDAVLHGGTLAAWGWPADGASFLLTLPRHLGADAGPGSFAKPGPLDVVPEDAPPVSRVGARSTEPVDAAPTPPALTPSPASRRSDVDRDLEQEEVAAPAAGEAETAARVSAIGPGEGPTVPTPEDVDAYKQQEEAPR</sequence>
<dbReference type="CDD" id="cd06225">
    <property type="entry name" value="HAMP"/>
    <property type="match status" value="1"/>
</dbReference>
<proteinExistence type="predicted"/>
<evidence type="ECO:0000256" key="8">
    <source>
        <dbReference type="ARBA" id="ARBA00022777"/>
    </source>
</evidence>
<evidence type="ECO:0000256" key="10">
    <source>
        <dbReference type="ARBA" id="ARBA00022989"/>
    </source>
</evidence>
<dbReference type="EC" id="2.7.13.3" evidence="3"/>
<comment type="catalytic activity">
    <reaction evidence="1">
        <text>ATP + protein L-histidine = ADP + protein N-phospho-L-histidine.</text>
        <dbReference type="EC" id="2.7.13.3"/>
    </reaction>
</comment>
<dbReference type="InterPro" id="IPR050428">
    <property type="entry name" value="TCS_sensor_his_kinase"/>
</dbReference>
<feature type="compositionally biased region" description="Basic and acidic residues" evidence="14">
    <location>
        <begin position="584"/>
        <end position="594"/>
    </location>
</feature>
<dbReference type="InterPro" id="IPR003660">
    <property type="entry name" value="HAMP_dom"/>
</dbReference>
<feature type="transmembrane region" description="Helical" evidence="15">
    <location>
        <begin position="6"/>
        <end position="24"/>
    </location>
</feature>
<dbReference type="Pfam" id="PF00512">
    <property type="entry name" value="HisKA"/>
    <property type="match status" value="1"/>
</dbReference>
<keyword evidence="5" id="KW-0808">Transferase</keyword>
<keyword evidence="6 15" id="KW-0812">Transmembrane</keyword>
<keyword evidence="11" id="KW-0902">Two-component regulatory system</keyword>
<dbReference type="NCBIfam" id="NF040691">
    <property type="entry name" value="MtrAB_MtrB"/>
    <property type="match status" value="1"/>
</dbReference>
<evidence type="ECO:0000256" key="6">
    <source>
        <dbReference type="ARBA" id="ARBA00022692"/>
    </source>
</evidence>
<dbReference type="Gene3D" id="6.10.340.10">
    <property type="match status" value="1"/>
</dbReference>
<dbReference type="GO" id="GO:0000155">
    <property type="term" value="F:phosphorelay sensor kinase activity"/>
    <property type="evidence" value="ECO:0007669"/>
    <property type="project" value="InterPro"/>
</dbReference>
<organism evidence="18 19">
    <name type="scientific">Actinomyces ruminicola</name>
    <dbReference type="NCBI Taxonomy" id="332524"/>
    <lineage>
        <taxon>Bacteria</taxon>
        <taxon>Bacillati</taxon>
        <taxon>Actinomycetota</taxon>
        <taxon>Actinomycetes</taxon>
        <taxon>Actinomycetales</taxon>
        <taxon>Actinomycetaceae</taxon>
        <taxon>Actinomyces</taxon>
    </lineage>
</organism>
<evidence type="ECO:0000313" key="18">
    <source>
        <dbReference type="EMBL" id="SDN07213.1"/>
    </source>
</evidence>
<feature type="region of interest" description="Disordered" evidence="14">
    <location>
        <begin position="492"/>
        <end position="594"/>
    </location>
</feature>
<dbReference type="PANTHER" id="PTHR45436">
    <property type="entry name" value="SENSOR HISTIDINE KINASE YKOH"/>
    <property type="match status" value="1"/>
</dbReference>
<feature type="transmembrane region" description="Helical" evidence="15">
    <location>
        <begin position="181"/>
        <end position="200"/>
    </location>
</feature>
<keyword evidence="7" id="KW-0547">Nucleotide-binding</keyword>
<dbReference type="Gene3D" id="1.10.287.130">
    <property type="match status" value="1"/>
</dbReference>
<dbReference type="EMBL" id="FNHU01000012">
    <property type="protein sequence ID" value="SDN07213.1"/>
    <property type="molecule type" value="Genomic_DNA"/>
</dbReference>
<keyword evidence="8 18" id="KW-0418">Kinase</keyword>
<keyword evidence="9" id="KW-0067">ATP-binding</keyword>